<feature type="transmembrane region" description="Helical" evidence="1">
    <location>
        <begin position="95"/>
        <end position="115"/>
    </location>
</feature>
<name>A0A1F5RX64_9BACT</name>
<gene>
    <name evidence="2" type="ORF">A3G56_00690</name>
</gene>
<feature type="transmembrane region" description="Helical" evidence="1">
    <location>
        <begin position="122"/>
        <end position="143"/>
    </location>
</feature>
<sequence>MIIWHLLAQQVPSLISAQLIKYGGYFLSLEISRWWNPLLAISVVSVIIMFFDTAGEKLNDFDIGMAIGLLIGPGIGVIISIAVGLFIVLSADFTTGFIAGLVLAGIISIIAGLVVSLGAGCAAGLGFGFGIGLGVDFFVGLFISFGAGFLAGIIITGCVALTVVTRLIVSYNLLAKIRKWLSVSS</sequence>
<comment type="caution">
    <text evidence="2">The sequence shown here is derived from an EMBL/GenBank/DDBJ whole genome shotgun (WGS) entry which is preliminary data.</text>
</comment>
<dbReference type="AlphaFoldDB" id="A0A1F5RX64"/>
<keyword evidence="1" id="KW-0472">Membrane</keyword>
<dbReference type="EMBL" id="MFFX01000034">
    <property type="protein sequence ID" value="OGF18995.1"/>
    <property type="molecule type" value="Genomic_DNA"/>
</dbReference>
<feature type="transmembrane region" description="Helical" evidence="1">
    <location>
        <begin position="33"/>
        <end position="51"/>
    </location>
</feature>
<evidence type="ECO:0000256" key="1">
    <source>
        <dbReference type="SAM" id="Phobius"/>
    </source>
</evidence>
<organism evidence="2 3">
    <name type="scientific">Candidatus Falkowbacteria bacterium RIFCSPLOWO2_12_FULL_45_10</name>
    <dbReference type="NCBI Taxonomy" id="1797990"/>
    <lineage>
        <taxon>Bacteria</taxon>
        <taxon>Candidatus Falkowiibacteriota</taxon>
    </lineage>
</organism>
<proteinExistence type="predicted"/>
<accession>A0A1F5RX64</accession>
<reference evidence="2 3" key="1">
    <citation type="journal article" date="2016" name="Nat. Commun.">
        <title>Thousands of microbial genomes shed light on interconnected biogeochemical processes in an aquifer system.</title>
        <authorList>
            <person name="Anantharaman K."/>
            <person name="Brown C.T."/>
            <person name="Hug L.A."/>
            <person name="Sharon I."/>
            <person name="Castelle C.J."/>
            <person name="Probst A.J."/>
            <person name="Thomas B.C."/>
            <person name="Singh A."/>
            <person name="Wilkins M.J."/>
            <person name="Karaoz U."/>
            <person name="Brodie E.L."/>
            <person name="Williams K.H."/>
            <person name="Hubbard S.S."/>
            <person name="Banfield J.F."/>
        </authorList>
    </citation>
    <scope>NUCLEOTIDE SEQUENCE [LARGE SCALE GENOMIC DNA]</scope>
</reference>
<keyword evidence="1" id="KW-1133">Transmembrane helix</keyword>
<protein>
    <submittedName>
        <fullName evidence="2">Uncharacterized protein</fullName>
    </submittedName>
</protein>
<evidence type="ECO:0000313" key="2">
    <source>
        <dbReference type="EMBL" id="OGF18995.1"/>
    </source>
</evidence>
<keyword evidence="1" id="KW-0812">Transmembrane</keyword>
<evidence type="ECO:0000313" key="3">
    <source>
        <dbReference type="Proteomes" id="UP000178682"/>
    </source>
</evidence>
<dbReference type="Proteomes" id="UP000178682">
    <property type="component" value="Unassembled WGS sequence"/>
</dbReference>
<feature type="transmembrane region" description="Helical" evidence="1">
    <location>
        <begin position="63"/>
        <end position="89"/>
    </location>
</feature>
<feature type="transmembrane region" description="Helical" evidence="1">
    <location>
        <begin position="149"/>
        <end position="169"/>
    </location>
</feature>